<evidence type="ECO:0000256" key="6">
    <source>
        <dbReference type="ARBA" id="ARBA00022753"/>
    </source>
</evidence>
<reference key="1">
    <citation type="journal article" date="2007" name="Nature">
        <title>The medaka draft genome and insights into vertebrate genome evolution.</title>
        <authorList>
            <person name="Kasahara M."/>
            <person name="Naruse K."/>
            <person name="Sasaki S."/>
            <person name="Nakatani Y."/>
            <person name="Qu W."/>
            <person name="Ahsan B."/>
            <person name="Yamada T."/>
            <person name="Nagayasu Y."/>
            <person name="Doi K."/>
            <person name="Kasai Y."/>
            <person name="Jindo T."/>
            <person name="Kobayashi D."/>
            <person name="Shimada A."/>
            <person name="Toyoda A."/>
            <person name="Kuroki Y."/>
            <person name="Fujiyama A."/>
            <person name="Sasaki T."/>
            <person name="Shimizu A."/>
            <person name="Asakawa S."/>
            <person name="Shimizu N."/>
            <person name="Hashimoto S."/>
            <person name="Yang J."/>
            <person name="Lee Y."/>
            <person name="Matsushima K."/>
            <person name="Sugano S."/>
            <person name="Sakaizumi M."/>
            <person name="Narita T."/>
            <person name="Ohishi K."/>
            <person name="Haga S."/>
            <person name="Ohta F."/>
            <person name="Nomoto H."/>
            <person name="Nogata K."/>
            <person name="Morishita T."/>
            <person name="Endo T."/>
            <person name="Shin-I T."/>
            <person name="Takeda H."/>
            <person name="Morishita S."/>
            <person name="Kohara Y."/>
        </authorList>
    </citation>
    <scope>NUCLEOTIDE SEQUENCE [LARGE SCALE GENOMIC DNA]</scope>
    <source>
        <strain>Hd-rR</strain>
    </source>
</reference>
<evidence type="ECO:0000313" key="24">
    <source>
        <dbReference type="Ensembl" id="ENSORLP00015016746.1"/>
    </source>
</evidence>
<comment type="catalytic activity">
    <reaction evidence="14">
        <text>L-asparagine(out) = L-asparagine(in)</text>
        <dbReference type="Rhea" id="RHEA:73423"/>
        <dbReference type="ChEBI" id="CHEBI:58048"/>
    </reaction>
</comment>
<keyword evidence="9" id="KW-0915">Sodium</keyword>
<evidence type="ECO:0000256" key="4">
    <source>
        <dbReference type="ARBA" id="ARBA00022692"/>
    </source>
</evidence>
<evidence type="ECO:0000256" key="14">
    <source>
        <dbReference type="ARBA" id="ARBA00036663"/>
    </source>
</evidence>
<protein>
    <recommendedName>
        <fullName evidence="19">Neutral amino acid transporter 9</fullName>
    </recommendedName>
    <alternativeName>
        <fullName evidence="20">Solute carrier family 38 member 9</fullName>
    </alternativeName>
</protein>
<evidence type="ECO:0000256" key="10">
    <source>
        <dbReference type="ARBA" id="ARBA00023136"/>
    </source>
</evidence>
<name>A0A3P9I9L5_ORYLA</name>
<feature type="transmembrane region" description="Helical" evidence="22">
    <location>
        <begin position="308"/>
        <end position="330"/>
    </location>
</feature>
<proteinExistence type="inferred from homology"/>
<feature type="transmembrane region" description="Helical" evidence="22">
    <location>
        <begin position="528"/>
        <end position="552"/>
    </location>
</feature>
<keyword evidence="10 22" id="KW-0472">Membrane</keyword>
<evidence type="ECO:0000256" key="13">
    <source>
        <dbReference type="ARBA" id="ARBA00023228"/>
    </source>
</evidence>
<feature type="transmembrane region" description="Helical" evidence="22">
    <location>
        <begin position="190"/>
        <end position="210"/>
    </location>
</feature>
<evidence type="ECO:0000256" key="17">
    <source>
        <dbReference type="ARBA" id="ARBA00036984"/>
    </source>
</evidence>
<evidence type="ECO:0000256" key="19">
    <source>
        <dbReference type="ARBA" id="ARBA00040233"/>
    </source>
</evidence>
<comment type="catalytic activity">
    <reaction evidence="17">
        <text>L-tyrosine(in) = L-tyrosine(out)</text>
        <dbReference type="Rhea" id="RHEA:68572"/>
        <dbReference type="ChEBI" id="CHEBI:58315"/>
    </reaction>
</comment>
<evidence type="ECO:0000256" key="16">
    <source>
        <dbReference type="ARBA" id="ARBA00036887"/>
    </source>
</evidence>
<feature type="compositionally biased region" description="Polar residues" evidence="21">
    <location>
        <begin position="9"/>
        <end position="22"/>
    </location>
</feature>
<evidence type="ECO:0000256" key="3">
    <source>
        <dbReference type="ARBA" id="ARBA00022448"/>
    </source>
</evidence>
<reference evidence="24" key="4">
    <citation type="submission" date="2025-09" db="UniProtKB">
        <authorList>
            <consortium name="Ensembl"/>
        </authorList>
    </citation>
    <scope>IDENTIFICATION</scope>
    <source>
        <strain evidence="24">HSOK</strain>
    </source>
</reference>
<keyword evidence="13" id="KW-0458">Lysosome</keyword>
<accession>A0A3P9I9L5</accession>
<feature type="domain" description="Amino acid transporter transmembrane" evidence="23">
    <location>
        <begin position="288"/>
        <end position="549"/>
    </location>
</feature>
<evidence type="ECO:0000256" key="11">
    <source>
        <dbReference type="ARBA" id="ARBA00023157"/>
    </source>
</evidence>
<feature type="transmembrane region" description="Helical" evidence="22">
    <location>
        <begin position="350"/>
        <end position="372"/>
    </location>
</feature>
<comment type="catalytic activity">
    <reaction evidence="16">
        <text>L-leucine(in) = L-leucine(out)</text>
        <dbReference type="Rhea" id="RHEA:73011"/>
        <dbReference type="ChEBI" id="CHEBI:57427"/>
    </reaction>
</comment>
<evidence type="ECO:0000313" key="25">
    <source>
        <dbReference type="Proteomes" id="UP000265200"/>
    </source>
</evidence>
<dbReference type="GO" id="GO:0046872">
    <property type="term" value="F:metal ion binding"/>
    <property type="evidence" value="ECO:0007669"/>
    <property type="project" value="UniProtKB-KW"/>
</dbReference>
<dbReference type="GO" id="GO:0005765">
    <property type="term" value="C:lysosomal membrane"/>
    <property type="evidence" value="ECO:0007669"/>
    <property type="project" value="UniProtKB-SubCell"/>
</dbReference>
<evidence type="ECO:0000256" key="18">
    <source>
        <dbReference type="ARBA" id="ARBA00038442"/>
    </source>
</evidence>
<keyword evidence="6" id="KW-0967">Endosome</keyword>
<keyword evidence="11" id="KW-1015">Disulfide bond</keyword>
<feature type="transmembrane region" description="Helical" evidence="22">
    <location>
        <begin position="384"/>
        <end position="405"/>
    </location>
</feature>
<keyword evidence="4 22" id="KW-0812">Transmembrane</keyword>
<keyword evidence="12" id="KW-0325">Glycoprotein</keyword>
<evidence type="ECO:0000256" key="15">
    <source>
        <dbReference type="ARBA" id="ARBA00036878"/>
    </source>
</evidence>
<dbReference type="AlphaFoldDB" id="A0A3P9I9L5"/>
<evidence type="ECO:0000256" key="2">
    <source>
        <dbReference type="ARBA" id="ARBA00004155"/>
    </source>
</evidence>
<evidence type="ECO:0000256" key="9">
    <source>
        <dbReference type="ARBA" id="ARBA00023053"/>
    </source>
</evidence>
<evidence type="ECO:0000256" key="7">
    <source>
        <dbReference type="ARBA" id="ARBA00022970"/>
    </source>
</evidence>
<organism evidence="24 25">
    <name type="scientific">Oryzias latipes</name>
    <name type="common">Japanese rice fish</name>
    <name type="synonym">Japanese killifish</name>
    <dbReference type="NCBI Taxonomy" id="8090"/>
    <lineage>
        <taxon>Eukaryota</taxon>
        <taxon>Metazoa</taxon>
        <taxon>Chordata</taxon>
        <taxon>Craniata</taxon>
        <taxon>Vertebrata</taxon>
        <taxon>Euteleostomi</taxon>
        <taxon>Actinopterygii</taxon>
        <taxon>Neopterygii</taxon>
        <taxon>Teleostei</taxon>
        <taxon>Neoteleostei</taxon>
        <taxon>Acanthomorphata</taxon>
        <taxon>Ovalentaria</taxon>
        <taxon>Atherinomorphae</taxon>
        <taxon>Beloniformes</taxon>
        <taxon>Adrianichthyidae</taxon>
        <taxon>Oryziinae</taxon>
        <taxon>Oryzias</taxon>
    </lineage>
</organism>
<evidence type="ECO:0000256" key="5">
    <source>
        <dbReference type="ARBA" id="ARBA00022723"/>
    </source>
</evidence>
<sequence>MEEEGRPLLSSQHAADSPQASAGSVDARAKRPFYVEPRNIVDHDPQERISAEAAILNSRLHYYSRLTGSSDPLLSPPNHVVPQPEEIYIYSPLGIAFKIPEGDQTSKNSSLISIFAIWNTMMGTSILSIPWGIKQAGFTLGVVILVLTGLLTLYCCYIVLKSPRTIKSVDTTDWEFPDVCRHYFGKFGQWSSLLFSLVSLLGAMVVYWVLMSNFLFNTGQFIYNQAHNINVSDSQFGNNGSDQVICPYPVIHPEGDDCGSGSGGGDAGNDISFGRYWSKTNTVPLYLIVLLLPLLSFRSASFFARFTFLGTISVVYLIVLVTIKAVRLGFHLEFHWFDPTHFYVPEFRALFPQLTGVLTLAFFIHNCIITLMKNNKHQENNVRDLSVAYLLVGLTYLYVGVLIFGSFPSPPLVKDCIQPNFLDNFPSNDVLVFVARMCLLFQMVTVYPMLGYLVRVQVMGQFFGNHYPSFFHVLVLNLFIVGLGVLMAKFYPNIGSIIRFSGAICGLALVFVFPALVHMIPLKREGRLTWLSAILHSFLIVIGVANVVAQFFM</sequence>
<keyword evidence="8 22" id="KW-1133">Transmembrane helix</keyword>
<evidence type="ECO:0000256" key="12">
    <source>
        <dbReference type="ARBA" id="ARBA00023180"/>
    </source>
</evidence>
<keyword evidence="3" id="KW-0813">Transport</keyword>
<feature type="domain" description="Amino acid transporter transmembrane" evidence="23">
    <location>
        <begin position="108"/>
        <end position="227"/>
    </location>
</feature>
<dbReference type="InterPro" id="IPR013057">
    <property type="entry name" value="AA_transpt_TM"/>
</dbReference>
<dbReference type="Pfam" id="PF01490">
    <property type="entry name" value="Aa_trans"/>
    <property type="match status" value="2"/>
</dbReference>
<feature type="transmembrane region" description="Helical" evidence="22">
    <location>
        <begin position="111"/>
        <end position="133"/>
    </location>
</feature>
<dbReference type="PANTHER" id="PTHR22950:SF244">
    <property type="entry name" value="NEUTRAL AMINO ACID TRANSPORTER 9"/>
    <property type="match status" value="1"/>
</dbReference>
<comment type="similarity">
    <text evidence="18">Belongs to the amino acid/polyamine transporter 2 family. SLC38A9 subfamily.</text>
</comment>
<evidence type="ECO:0000259" key="23">
    <source>
        <dbReference type="Pfam" id="PF01490"/>
    </source>
</evidence>
<evidence type="ECO:0000256" key="20">
    <source>
        <dbReference type="ARBA" id="ARBA00042870"/>
    </source>
</evidence>
<evidence type="ECO:0000256" key="22">
    <source>
        <dbReference type="SAM" id="Phobius"/>
    </source>
</evidence>
<feature type="transmembrane region" description="Helical" evidence="22">
    <location>
        <begin position="470"/>
        <end position="491"/>
    </location>
</feature>
<evidence type="ECO:0000256" key="21">
    <source>
        <dbReference type="SAM" id="MobiDB-lite"/>
    </source>
</evidence>
<feature type="transmembrane region" description="Helical" evidence="22">
    <location>
        <begin position="497"/>
        <end position="516"/>
    </location>
</feature>
<feature type="region of interest" description="Disordered" evidence="21">
    <location>
        <begin position="1"/>
        <end position="30"/>
    </location>
</feature>
<dbReference type="PANTHER" id="PTHR22950">
    <property type="entry name" value="AMINO ACID TRANSPORTER"/>
    <property type="match status" value="1"/>
</dbReference>
<evidence type="ECO:0000256" key="8">
    <source>
        <dbReference type="ARBA" id="ARBA00022989"/>
    </source>
</evidence>
<dbReference type="Proteomes" id="UP000265200">
    <property type="component" value="Chromosome 12"/>
</dbReference>
<comment type="catalytic activity">
    <reaction evidence="15">
        <text>L-glutamine(out) = L-glutamine(in)</text>
        <dbReference type="Rhea" id="RHEA:73419"/>
        <dbReference type="ChEBI" id="CHEBI:58359"/>
    </reaction>
</comment>
<reference evidence="24 25" key="2">
    <citation type="submission" date="2017-04" db="EMBL/GenBank/DDBJ databases">
        <title>CpG methylation of centromeres and impact of large insertions on vertebrate speciation.</title>
        <authorList>
            <person name="Ichikawa K."/>
            <person name="Yoshimura J."/>
            <person name="Morishita S."/>
        </authorList>
    </citation>
    <scope>NUCLEOTIDE SEQUENCE</scope>
    <source>
        <strain evidence="24 25">HSOK</strain>
    </source>
</reference>
<feature type="transmembrane region" description="Helical" evidence="22">
    <location>
        <begin position="430"/>
        <end position="450"/>
    </location>
</feature>
<feature type="transmembrane region" description="Helical" evidence="22">
    <location>
        <begin position="283"/>
        <end position="301"/>
    </location>
</feature>
<keyword evidence="5" id="KW-0479">Metal-binding</keyword>
<feature type="transmembrane region" description="Helical" evidence="22">
    <location>
        <begin position="139"/>
        <end position="160"/>
    </location>
</feature>
<evidence type="ECO:0000256" key="1">
    <source>
        <dbReference type="ARBA" id="ARBA00004107"/>
    </source>
</evidence>
<dbReference type="Ensembl" id="ENSORLT00015024993.1">
    <property type="protein sequence ID" value="ENSORLP00015016746.1"/>
    <property type="gene ID" value="ENSORLG00015017904.1"/>
</dbReference>
<comment type="subcellular location">
    <subcellularLocation>
        <location evidence="1">Late endosome membrane</location>
        <topology evidence="1">Multi-pass membrane protein</topology>
    </subcellularLocation>
    <subcellularLocation>
        <location evidence="2">Lysosome membrane</location>
        <topology evidence="2">Multi-pass membrane protein</topology>
    </subcellularLocation>
</comment>
<dbReference type="GO" id="GO:0031902">
    <property type="term" value="C:late endosome membrane"/>
    <property type="evidence" value="ECO:0007669"/>
    <property type="project" value="UniProtKB-SubCell"/>
</dbReference>
<reference evidence="24" key="3">
    <citation type="submission" date="2025-08" db="UniProtKB">
        <authorList>
            <consortium name="Ensembl"/>
        </authorList>
    </citation>
    <scope>IDENTIFICATION</scope>
    <source>
        <strain evidence="24">HSOK</strain>
    </source>
</reference>
<dbReference type="GO" id="GO:0006865">
    <property type="term" value="P:amino acid transport"/>
    <property type="evidence" value="ECO:0007669"/>
    <property type="project" value="UniProtKB-KW"/>
</dbReference>
<keyword evidence="7" id="KW-0029">Amino-acid transport</keyword>